<dbReference type="GeneID" id="27716865"/>
<feature type="region of interest" description="Disordered" evidence="1">
    <location>
        <begin position="219"/>
        <end position="268"/>
    </location>
</feature>
<dbReference type="Proteomes" id="UP000053411">
    <property type="component" value="Unassembled WGS sequence"/>
</dbReference>
<evidence type="ECO:0000256" key="1">
    <source>
        <dbReference type="SAM" id="MobiDB-lite"/>
    </source>
</evidence>
<feature type="region of interest" description="Disordered" evidence="1">
    <location>
        <begin position="339"/>
        <end position="410"/>
    </location>
</feature>
<name>A0A0D2KA37_9EURO</name>
<dbReference type="STRING" id="1442371.A0A0D2KA37"/>
<keyword evidence="3" id="KW-1185">Reference proteome</keyword>
<feature type="compositionally biased region" description="Basic and acidic residues" evidence="1">
    <location>
        <begin position="254"/>
        <end position="263"/>
    </location>
</feature>
<accession>A0A0D2KA37</accession>
<protein>
    <recommendedName>
        <fullName evidence="4">RRM domain-containing protein</fullName>
    </recommendedName>
</protein>
<dbReference type="OrthoDB" id="422086at2759"/>
<dbReference type="AlphaFoldDB" id="A0A0D2KA37"/>
<feature type="compositionally biased region" description="Polar residues" evidence="1">
    <location>
        <begin position="339"/>
        <end position="348"/>
    </location>
</feature>
<gene>
    <name evidence="2" type="ORF">Z520_11119</name>
</gene>
<dbReference type="VEuPathDB" id="FungiDB:Z520_11119"/>
<dbReference type="EMBL" id="KN848096">
    <property type="protein sequence ID" value="KIX93263.1"/>
    <property type="molecule type" value="Genomic_DNA"/>
</dbReference>
<evidence type="ECO:0008006" key="4">
    <source>
        <dbReference type="Google" id="ProtNLM"/>
    </source>
</evidence>
<dbReference type="RefSeq" id="XP_016627386.1">
    <property type="nucleotide sequence ID" value="XM_016781608.1"/>
</dbReference>
<proteinExistence type="predicted"/>
<evidence type="ECO:0000313" key="2">
    <source>
        <dbReference type="EMBL" id="KIX93263.1"/>
    </source>
</evidence>
<reference evidence="2 3" key="1">
    <citation type="submission" date="2015-01" db="EMBL/GenBank/DDBJ databases">
        <title>The Genome Sequence of Fonsecaea multimorphosa CBS 102226.</title>
        <authorList>
            <consortium name="The Broad Institute Genomics Platform"/>
            <person name="Cuomo C."/>
            <person name="de Hoog S."/>
            <person name="Gorbushina A."/>
            <person name="Stielow B."/>
            <person name="Teixiera M."/>
            <person name="Abouelleil A."/>
            <person name="Chapman S.B."/>
            <person name="Priest M."/>
            <person name="Young S.K."/>
            <person name="Wortman J."/>
            <person name="Nusbaum C."/>
            <person name="Birren B."/>
        </authorList>
    </citation>
    <scope>NUCLEOTIDE SEQUENCE [LARGE SCALE GENOMIC DNA]</scope>
    <source>
        <strain evidence="2 3">CBS 102226</strain>
    </source>
</reference>
<organism evidence="2 3">
    <name type="scientific">Fonsecaea multimorphosa CBS 102226</name>
    <dbReference type="NCBI Taxonomy" id="1442371"/>
    <lineage>
        <taxon>Eukaryota</taxon>
        <taxon>Fungi</taxon>
        <taxon>Dikarya</taxon>
        <taxon>Ascomycota</taxon>
        <taxon>Pezizomycotina</taxon>
        <taxon>Eurotiomycetes</taxon>
        <taxon>Chaetothyriomycetidae</taxon>
        <taxon>Chaetothyriales</taxon>
        <taxon>Herpotrichiellaceae</taxon>
        <taxon>Fonsecaea</taxon>
    </lineage>
</organism>
<evidence type="ECO:0000313" key="3">
    <source>
        <dbReference type="Proteomes" id="UP000053411"/>
    </source>
</evidence>
<sequence length="618" mass="67450">MANSSPYDDPANINRFLQVISGNSQSAKTEARSNMPVSKLNAQSPIFSPKVTVVTDGQVENDPFKTSNGARGVESLHGQAPVLAPFHSPFPQASFTQKTAPVDLVQDQNGVVTKPAIPAAEEVPSQKNANAISPTKKRPLTPTQHRLLVGKKPGVEHLTEDKLAELSRQTQGYMDNVIDQFRKSKEQTSAQEHVTSGRVPQSRFQTTAFTFVCSSLPTDGDHEANGDMPNVDGTPVKSATSESKDDAPTESSDQQEHWQHKSADSASCHTRVVDPAFNKDDQQRWNDYSEKVNDSPEIVPFPSLTEGPIAQTSGSVNGSGEGWQASTAVAAVKDKPLSTSTPILYSHSTLKKEDREDEAVPPAGKATENDTPLSSTHSPTIVVTASTDTDGSVEEDDDDDDDDVEEENRENLVRFKSWGAPAARNKPRSRPRTVILAGLPRGADFTLVQSLIHGGAIESMGLIASKPEHITIAAHVTFTSADACDRYSQEYVKGIELRYQGKKWSIFVHKQEQVDVISGKLQGYLDCGATRVVKVNNVDDDWGIVALNKLAEGKTGTRQVEAVQDTYRNGIRTIVFRFANISHAVQFKSFLIRDDDWYGCHVEFAEDPCEKATGIRND</sequence>
<feature type="compositionally biased region" description="Polar residues" evidence="1">
    <location>
        <begin position="369"/>
        <end position="390"/>
    </location>
</feature>
<feature type="compositionally biased region" description="Acidic residues" evidence="1">
    <location>
        <begin position="391"/>
        <end position="408"/>
    </location>
</feature>